<evidence type="ECO:0000256" key="2">
    <source>
        <dbReference type="ARBA" id="ARBA00022475"/>
    </source>
</evidence>
<feature type="transmembrane region" description="Helical" evidence="6">
    <location>
        <begin position="268"/>
        <end position="290"/>
    </location>
</feature>
<dbReference type="RefSeq" id="WP_012086468.1">
    <property type="nucleotide sequence ID" value="NC_009664.2"/>
</dbReference>
<dbReference type="AlphaFoldDB" id="A6WEL1"/>
<reference evidence="9" key="1">
    <citation type="journal article" date="2008" name="PLoS ONE">
        <title>Survival in nuclear waste, extreme resistance, and potential applications gleaned from the genome sequence of Kineococcus radiotolerans SRS30216.</title>
        <authorList>
            <person name="Bagwell C.E."/>
            <person name="Bhat S."/>
            <person name="Hawkins G.M."/>
            <person name="Smith B.W."/>
            <person name="Biswas T."/>
            <person name="Hoover T.R."/>
            <person name="Saunders E."/>
            <person name="Han C.S."/>
            <person name="Tsodikov O.V."/>
            <person name="Shimkets L.J."/>
        </authorList>
    </citation>
    <scope>NUCLEOTIDE SEQUENCE [LARGE SCALE GENOMIC DNA]</scope>
    <source>
        <strain evidence="9">ATCC BAA-149 / DSM 14245 / SRS30216</strain>
    </source>
</reference>
<dbReference type="STRING" id="266940.Krad_3787"/>
<keyword evidence="9" id="KW-1185">Reference proteome</keyword>
<dbReference type="EMBL" id="CP000750">
    <property type="protein sequence ID" value="ABS05250.1"/>
    <property type="molecule type" value="Genomic_DNA"/>
</dbReference>
<sequence>MSPVGTGALLGLLGGTGLAVLVLLSPWRRTPDLTARVAPYLRAAGPRAGDWWREPLRSTGTAVAARLGPGRVVAERLAVLDPGGDAEAEAAQHRAEQVLWAVAGAVLAVLLARVAAGLPPLAVLALLVSGGAGGALARGELLARRVRVRRGEIAADLPDVAELLALSVGAGENVVAALERVSAGSGPLCAQLRHSLGRVRTGTPLLDALVDLAGRWGVAPFTRLVDGIAVAVESGSPLAEVLRAQAADAREAERRRLLETGGRREVQMMVPVVFGVLPVTVVFAVFPGLAQLQLG</sequence>
<organism evidence="8 9">
    <name type="scientific">Kineococcus radiotolerans (strain ATCC BAA-149 / DSM 14245 / SRS30216)</name>
    <dbReference type="NCBI Taxonomy" id="266940"/>
    <lineage>
        <taxon>Bacteria</taxon>
        <taxon>Bacillati</taxon>
        <taxon>Actinomycetota</taxon>
        <taxon>Actinomycetes</taxon>
        <taxon>Kineosporiales</taxon>
        <taxon>Kineosporiaceae</taxon>
        <taxon>Kineococcus</taxon>
    </lineage>
</organism>
<evidence type="ECO:0000256" key="4">
    <source>
        <dbReference type="ARBA" id="ARBA00022989"/>
    </source>
</evidence>
<evidence type="ECO:0000313" key="9">
    <source>
        <dbReference type="Proteomes" id="UP000001116"/>
    </source>
</evidence>
<accession>A6WEL1</accession>
<comment type="subcellular location">
    <subcellularLocation>
        <location evidence="1">Cell membrane</location>
        <topology evidence="1">Multi-pass membrane protein</topology>
    </subcellularLocation>
</comment>
<keyword evidence="2" id="KW-1003">Cell membrane</keyword>
<evidence type="ECO:0000256" key="3">
    <source>
        <dbReference type="ARBA" id="ARBA00022692"/>
    </source>
</evidence>
<keyword evidence="3 6" id="KW-0812">Transmembrane</keyword>
<keyword evidence="4 6" id="KW-1133">Transmembrane helix</keyword>
<evidence type="ECO:0000256" key="1">
    <source>
        <dbReference type="ARBA" id="ARBA00004651"/>
    </source>
</evidence>
<evidence type="ECO:0000259" key="7">
    <source>
        <dbReference type="Pfam" id="PF00482"/>
    </source>
</evidence>
<evidence type="ECO:0000256" key="5">
    <source>
        <dbReference type="ARBA" id="ARBA00023136"/>
    </source>
</evidence>
<name>A6WEL1_KINRD</name>
<dbReference type="PANTHER" id="PTHR35007:SF2">
    <property type="entry name" value="PILUS ASSEMBLE PROTEIN"/>
    <property type="match status" value="1"/>
</dbReference>
<dbReference type="PANTHER" id="PTHR35007">
    <property type="entry name" value="INTEGRAL MEMBRANE PROTEIN-RELATED"/>
    <property type="match status" value="1"/>
</dbReference>
<gene>
    <name evidence="8" type="ordered locus">Krad_3787</name>
</gene>
<dbReference type="HOGENOM" id="CLU_056917_1_0_11"/>
<dbReference type="KEGG" id="kra:Krad_3787"/>
<evidence type="ECO:0000256" key="6">
    <source>
        <dbReference type="SAM" id="Phobius"/>
    </source>
</evidence>
<proteinExistence type="predicted"/>
<dbReference type="Pfam" id="PF00482">
    <property type="entry name" value="T2SSF"/>
    <property type="match status" value="1"/>
</dbReference>
<evidence type="ECO:0000313" key="8">
    <source>
        <dbReference type="EMBL" id="ABS05250.1"/>
    </source>
</evidence>
<protein>
    <submittedName>
        <fullName evidence="8">Type II secretion system protein</fullName>
    </submittedName>
</protein>
<dbReference type="InterPro" id="IPR018076">
    <property type="entry name" value="T2SS_GspF_dom"/>
</dbReference>
<feature type="transmembrane region" description="Helical" evidence="6">
    <location>
        <begin position="98"/>
        <end position="116"/>
    </location>
</feature>
<feature type="transmembrane region" description="Helical" evidence="6">
    <location>
        <begin position="122"/>
        <end position="141"/>
    </location>
</feature>
<dbReference type="OrthoDB" id="5185234at2"/>
<feature type="transmembrane region" description="Helical" evidence="6">
    <location>
        <begin position="6"/>
        <end position="24"/>
    </location>
</feature>
<dbReference type="GO" id="GO:0005886">
    <property type="term" value="C:plasma membrane"/>
    <property type="evidence" value="ECO:0007669"/>
    <property type="project" value="UniProtKB-SubCell"/>
</dbReference>
<dbReference type="eggNOG" id="COG2064">
    <property type="taxonomic scope" value="Bacteria"/>
</dbReference>
<feature type="domain" description="Type II secretion system protein GspF" evidence="7">
    <location>
        <begin position="162"/>
        <end position="285"/>
    </location>
</feature>
<keyword evidence="5 6" id="KW-0472">Membrane</keyword>
<dbReference type="Proteomes" id="UP000001116">
    <property type="component" value="Chromosome"/>
</dbReference>